<reference evidence="2 3" key="1">
    <citation type="submission" date="2021-06" db="EMBL/GenBank/DDBJ databases">
        <title>Caerostris extrusa draft genome.</title>
        <authorList>
            <person name="Kono N."/>
            <person name="Arakawa K."/>
        </authorList>
    </citation>
    <scope>NUCLEOTIDE SEQUENCE [LARGE SCALE GENOMIC DNA]</scope>
</reference>
<accession>A0AAV4VDS0</accession>
<proteinExistence type="predicted"/>
<keyword evidence="3" id="KW-1185">Reference proteome</keyword>
<dbReference type="Proteomes" id="UP001054945">
    <property type="component" value="Unassembled WGS sequence"/>
</dbReference>
<protein>
    <submittedName>
        <fullName evidence="2">Uncharacterized protein</fullName>
    </submittedName>
</protein>
<dbReference type="AlphaFoldDB" id="A0AAV4VDS0"/>
<organism evidence="2 3">
    <name type="scientific">Caerostris extrusa</name>
    <name type="common">Bark spider</name>
    <name type="synonym">Caerostris bankana</name>
    <dbReference type="NCBI Taxonomy" id="172846"/>
    <lineage>
        <taxon>Eukaryota</taxon>
        <taxon>Metazoa</taxon>
        <taxon>Ecdysozoa</taxon>
        <taxon>Arthropoda</taxon>
        <taxon>Chelicerata</taxon>
        <taxon>Arachnida</taxon>
        <taxon>Araneae</taxon>
        <taxon>Araneomorphae</taxon>
        <taxon>Entelegynae</taxon>
        <taxon>Araneoidea</taxon>
        <taxon>Araneidae</taxon>
        <taxon>Caerostris</taxon>
    </lineage>
</organism>
<keyword evidence="1" id="KW-1133">Transmembrane helix</keyword>
<name>A0AAV4VDS0_CAEEX</name>
<keyword evidence="1" id="KW-0472">Membrane</keyword>
<evidence type="ECO:0000313" key="2">
    <source>
        <dbReference type="EMBL" id="GIY68105.1"/>
    </source>
</evidence>
<gene>
    <name evidence="2" type="ORF">CEXT_443921</name>
</gene>
<evidence type="ECO:0000313" key="3">
    <source>
        <dbReference type="Proteomes" id="UP001054945"/>
    </source>
</evidence>
<evidence type="ECO:0000256" key="1">
    <source>
        <dbReference type="SAM" id="Phobius"/>
    </source>
</evidence>
<dbReference type="EMBL" id="BPLR01014327">
    <property type="protein sequence ID" value="GIY68105.1"/>
    <property type="molecule type" value="Genomic_DNA"/>
</dbReference>
<comment type="caution">
    <text evidence="2">The sequence shown here is derived from an EMBL/GenBank/DDBJ whole genome shotgun (WGS) entry which is preliminary data.</text>
</comment>
<keyword evidence="1" id="KW-0812">Transmembrane</keyword>
<feature type="transmembrane region" description="Helical" evidence="1">
    <location>
        <begin position="37"/>
        <end position="57"/>
    </location>
</feature>
<sequence>MGFSNDSTQLFFFQHHSERRPLADEGGVLYSKSRNRFFFFLYFLVPLHLLLSPFIVLKPPGLYYSIIEIADMGINRVNMPTFCRVSSLK</sequence>